<dbReference type="PANTHER" id="PTHR46039">
    <property type="entry name" value="SUCROSE-PHOSPHATE SYNTHASE 3-RELATED"/>
    <property type="match status" value="1"/>
</dbReference>
<dbReference type="EC" id="2.4.1.14" evidence="2"/>
<keyword evidence="4" id="KW-0808">Transferase</keyword>
<reference evidence="9" key="1">
    <citation type="submission" date="2016-04" db="EMBL/GenBank/DDBJ databases">
        <title>The genome sequence project of a novel Fervidobacterium isolate from a hot spring in Thailand.</title>
        <authorList>
            <person name="Gonzalez J.M."/>
            <person name="Cuecas A."/>
            <person name="Kanoksilapatham W."/>
        </authorList>
    </citation>
    <scope>NUCLEOTIDE SEQUENCE [LARGE SCALE GENOMIC DNA]</scope>
    <source>
        <strain evidence="9">FC2004</strain>
    </source>
</reference>
<dbReference type="Pfam" id="PF00862">
    <property type="entry name" value="GT-B_Sucrose_synth"/>
    <property type="match status" value="1"/>
</dbReference>
<name>A0A1E3G303_9BACT</name>
<dbReference type="Proteomes" id="UP000094570">
    <property type="component" value="Unassembled WGS sequence"/>
</dbReference>
<comment type="caution">
    <text evidence="8">The sequence shown here is derived from an EMBL/GenBank/DDBJ whole genome shotgun (WGS) entry which is preliminary data.</text>
</comment>
<dbReference type="PANTHER" id="PTHR46039:SF5">
    <property type="entry name" value="SUCROSE-PHOSPHATE SYNTHASE 3-RELATED"/>
    <property type="match status" value="1"/>
</dbReference>
<feature type="domain" description="Sucrose synthase first GT-B" evidence="7">
    <location>
        <begin position="3"/>
        <end position="198"/>
    </location>
</feature>
<comment type="catalytic activity">
    <reaction evidence="5">
        <text>beta-D-fructose 6-phosphate + UDP-alpha-D-glucose = sucrose 6(F)-phosphate + UDP + H(+)</text>
        <dbReference type="Rhea" id="RHEA:22172"/>
        <dbReference type="ChEBI" id="CHEBI:15378"/>
        <dbReference type="ChEBI" id="CHEBI:57634"/>
        <dbReference type="ChEBI" id="CHEBI:57723"/>
        <dbReference type="ChEBI" id="CHEBI:58223"/>
        <dbReference type="ChEBI" id="CHEBI:58885"/>
        <dbReference type="EC" id="2.4.1.14"/>
    </reaction>
</comment>
<dbReference type="EMBL" id="LWAF01000005">
    <property type="protein sequence ID" value="ODN30617.1"/>
    <property type="molecule type" value="Genomic_DNA"/>
</dbReference>
<evidence type="ECO:0000259" key="6">
    <source>
        <dbReference type="Pfam" id="PF00534"/>
    </source>
</evidence>
<dbReference type="Pfam" id="PF00534">
    <property type="entry name" value="Glycos_transf_1"/>
    <property type="match status" value="1"/>
</dbReference>
<evidence type="ECO:0000256" key="3">
    <source>
        <dbReference type="ARBA" id="ARBA00022676"/>
    </source>
</evidence>
<dbReference type="SUPFAM" id="SSF53756">
    <property type="entry name" value="UDP-Glycosyltransferase/glycogen phosphorylase"/>
    <property type="match status" value="1"/>
</dbReference>
<sequence length="468" mass="53221">MKRVAFFNPQGNFDRHDSHLTEHPDFGGQLVYVKELAKAMGELGIKVDIVTRLIVDSDWPEFSEPFDFYPDAPNVRIVRIPFGGERFLRKEDLWPYIPEYVDNIYKFYESEGEFPDFVTTHYADGGMAGVLFLKRTGIPFSFTGHSLGAWKKDKLLASGASPEELEKRYRFTVRIYAENMAIKYASFVACSTSQEMNQQYSHPDYNHLPYLHKFKLIPPGINQRIFTTTPGPLDEVIEKYLNEKLSKAPVCRYKLPFIIMSSRVDRKKNHISVVRAFINHEKLINSANLLIVLRGVENVEKWAHESESEAASIVREILNEARGEINRSVFFLNITDQPSLASLYRVASKRDSVFVLPAIYEPFGLAIVEAAACGLKVVATKNGGPSEILANGEGLLVDPEDPKDIAEKLLVALKKFPKERSLELAKRYTWENTARGYLTYISEGLKLEKVSVSEEDVQRFLDLISAIH</sequence>
<keyword evidence="9" id="KW-1185">Reference proteome</keyword>
<accession>A0A1E3G303</accession>
<evidence type="ECO:0000259" key="7">
    <source>
        <dbReference type="Pfam" id="PF00862"/>
    </source>
</evidence>
<dbReference type="InterPro" id="IPR044161">
    <property type="entry name" value="SPS"/>
</dbReference>
<evidence type="ECO:0000313" key="9">
    <source>
        <dbReference type="Proteomes" id="UP000094570"/>
    </source>
</evidence>
<evidence type="ECO:0000313" key="8">
    <source>
        <dbReference type="EMBL" id="ODN30617.1"/>
    </source>
</evidence>
<dbReference type="GO" id="GO:0046524">
    <property type="term" value="F:sucrose-phosphate synthase activity"/>
    <property type="evidence" value="ECO:0007669"/>
    <property type="project" value="UniProtKB-EC"/>
</dbReference>
<dbReference type="InterPro" id="IPR000368">
    <property type="entry name" value="Sucrose_synth_GT-B1"/>
</dbReference>
<keyword evidence="3" id="KW-0328">Glycosyltransferase</keyword>
<protein>
    <recommendedName>
        <fullName evidence="2">sucrose-phosphate synthase</fullName>
        <ecNumber evidence="2">2.4.1.14</ecNumber>
    </recommendedName>
</protein>
<dbReference type="AlphaFoldDB" id="A0A1E3G303"/>
<dbReference type="STRING" id="1008305.A4H02_04705"/>
<dbReference type="OrthoDB" id="9795068at2"/>
<comment type="similarity">
    <text evidence="1">Belongs to the glycosyltransferase 1 family.</text>
</comment>
<dbReference type="Gene3D" id="3.40.50.2000">
    <property type="entry name" value="Glycogen Phosphorylase B"/>
    <property type="match status" value="2"/>
</dbReference>
<gene>
    <name evidence="8" type="ORF">A4H02_04705</name>
</gene>
<dbReference type="InterPro" id="IPR001296">
    <property type="entry name" value="Glyco_trans_1"/>
</dbReference>
<organism evidence="8 9">
    <name type="scientific">Fervidobacterium thailandense</name>
    <dbReference type="NCBI Taxonomy" id="1008305"/>
    <lineage>
        <taxon>Bacteria</taxon>
        <taxon>Thermotogati</taxon>
        <taxon>Thermotogota</taxon>
        <taxon>Thermotogae</taxon>
        <taxon>Thermotogales</taxon>
        <taxon>Fervidobacteriaceae</taxon>
        <taxon>Fervidobacterium</taxon>
    </lineage>
</organism>
<evidence type="ECO:0000256" key="4">
    <source>
        <dbReference type="ARBA" id="ARBA00022679"/>
    </source>
</evidence>
<evidence type="ECO:0000256" key="5">
    <source>
        <dbReference type="ARBA" id="ARBA00047471"/>
    </source>
</evidence>
<feature type="domain" description="Glycosyl transferase family 1" evidence="6">
    <location>
        <begin position="254"/>
        <end position="419"/>
    </location>
</feature>
<proteinExistence type="inferred from homology"/>
<evidence type="ECO:0000256" key="2">
    <source>
        <dbReference type="ARBA" id="ARBA00012536"/>
    </source>
</evidence>
<evidence type="ECO:0000256" key="1">
    <source>
        <dbReference type="ARBA" id="ARBA00006530"/>
    </source>
</evidence>